<dbReference type="Proteomes" id="UP000547209">
    <property type="component" value="Unassembled WGS sequence"/>
</dbReference>
<dbReference type="Gene3D" id="1.10.10.10">
    <property type="entry name" value="Winged helix-like DNA-binding domain superfamily/Winged helix DNA-binding domain"/>
    <property type="match status" value="1"/>
</dbReference>
<comment type="caution">
    <text evidence="1">The sequence shown here is derived from an EMBL/GenBank/DDBJ whole genome shotgun (WGS) entry which is preliminary data.</text>
</comment>
<evidence type="ECO:0000313" key="2">
    <source>
        <dbReference type="Proteomes" id="UP000547209"/>
    </source>
</evidence>
<keyword evidence="2" id="KW-1185">Reference proteome</keyword>
<organism evidence="1 2">
    <name type="scientific">Cohnella nanjingensis</name>
    <dbReference type="NCBI Taxonomy" id="1387779"/>
    <lineage>
        <taxon>Bacteria</taxon>
        <taxon>Bacillati</taxon>
        <taxon>Bacillota</taxon>
        <taxon>Bacilli</taxon>
        <taxon>Bacillales</taxon>
        <taxon>Paenibacillaceae</taxon>
        <taxon>Cohnella</taxon>
    </lineage>
</organism>
<dbReference type="EMBL" id="JACJVP010000066">
    <property type="protein sequence ID" value="MBB6675199.1"/>
    <property type="molecule type" value="Genomic_DNA"/>
</dbReference>
<accession>A0A7X0S033</accession>
<dbReference type="AlphaFoldDB" id="A0A7X0S033"/>
<dbReference type="RefSeq" id="WP_185673056.1">
    <property type="nucleotide sequence ID" value="NZ_JACJVP010000066.1"/>
</dbReference>
<gene>
    <name evidence="1" type="ORF">H7C19_31525</name>
</gene>
<proteinExistence type="predicted"/>
<reference evidence="1 2" key="1">
    <citation type="submission" date="2020-08" db="EMBL/GenBank/DDBJ databases">
        <title>Cohnella phylogeny.</title>
        <authorList>
            <person name="Dunlap C."/>
        </authorList>
    </citation>
    <scope>NUCLEOTIDE SEQUENCE [LARGE SCALE GENOMIC DNA]</scope>
    <source>
        <strain evidence="1 2">DSM 28246</strain>
    </source>
</reference>
<dbReference type="InterPro" id="IPR036388">
    <property type="entry name" value="WH-like_DNA-bd_sf"/>
</dbReference>
<evidence type="ECO:0000313" key="1">
    <source>
        <dbReference type="EMBL" id="MBB6675199.1"/>
    </source>
</evidence>
<sequence>MKQVEMQVDDYLEEQKRSATGQRLEMMQGDMSGTRTLLASVLLPVLKSFRGLTLEYEMVSLSGACIYIDAFYEPLGIAFEAEGYVAHHERITRKRFSFEKMRIRTIGNQDYKFYPFSWDEMDQRPDACRRSVYELLGRKGSLPESRLFQLPVYEREAMRFAAVHQGAFGIEEVSRCLQFKEEASRRVLRSLESQGYIQRVGGSERRCYRFVITELGRELFLS</sequence>
<name>A0A7X0S033_9BACL</name>
<dbReference type="InterPro" id="IPR036390">
    <property type="entry name" value="WH_DNA-bd_sf"/>
</dbReference>
<dbReference type="SUPFAM" id="SSF46785">
    <property type="entry name" value="Winged helix' DNA-binding domain"/>
    <property type="match status" value="1"/>
</dbReference>
<protein>
    <submittedName>
        <fullName evidence="1">Uncharacterized protein</fullName>
    </submittedName>
</protein>